<protein>
    <recommendedName>
        <fullName evidence="13">ATP synthase subunit b</fullName>
    </recommendedName>
    <alternativeName>
        <fullName evidence="13">ATP synthase F(0) sector subunit b</fullName>
    </alternativeName>
    <alternativeName>
        <fullName evidence="13">ATPase subunit I</fullName>
    </alternativeName>
    <alternativeName>
        <fullName evidence="13">F-type ATPase subunit b</fullName>
        <shortName evidence="13">F-ATPase subunit b</shortName>
    </alternativeName>
</protein>
<dbReference type="PANTHER" id="PTHR33445">
    <property type="entry name" value="ATP SYNTHASE SUBUNIT B', CHLOROPLASTIC"/>
    <property type="match status" value="1"/>
</dbReference>
<name>A0ABT1S9N5_9FIRM</name>
<dbReference type="EMBL" id="JANGAC010000005">
    <property type="protein sequence ID" value="MCQ4923181.1"/>
    <property type="molecule type" value="Genomic_DNA"/>
</dbReference>
<keyword evidence="7 13" id="KW-1133">Transmembrane helix</keyword>
<evidence type="ECO:0000256" key="1">
    <source>
        <dbReference type="ARBA" id="ARBA00005513"/>
    </source>
</evidence>
<dbReference type="HAMAP" id="MF_01398">
    <property type="entry name" value="ATP_synth_b_bprime"/>
    <property type="match status" value="1"/>
</dbReference>
<dbReference type="InterPro" id="IPR002146">
    <property type="entry name" value="ATP_synth_b/b'su_bac/chlpt"/>
</dbReference>
<keyword evidence="10 13" id="KW-0066">ATP synthesis</keyword>
<dbReference type="Proteomes" id="UP001524478">
    <property type="component" value="Unassembled WGS sequence"/>
</dbReference>
<evidence type="ECO:0000256" key="2">
    <source>
        <dbReference type="ARBA" id="ARBA00022448"/>
    </source>
</evidence>
<comment type="function">
    <text evidence="13">Component of the F(0) channel, it forms part of the peripheral stalk, linking F(1) to F(0).</text>
</comment>
<keyword evidence="16" id="KW-1185">Reference proteome</keyword>
<evidence type="ECO:0000256" key="12">
    <source>
        <dbReference type="ARBA" id="ARBA00037847"/>
    </source>
</evidence>
<accession>A0ABT1S9N5</accession>
<comment type="similarity">
    <text evidence="1 13 14">Belongs to the ATPase B chain family.</text>
</comment>
<comment type="caution">
    <text evidence="15">The sequence shown here is derived from an EMBL/GenBank/DDBJ whole genome shotgun (WGS) entry which is preliminary data.</text>
</comment>
<evidence type="ECO:0000256" key="5">
    <source>
        <dbReference type="ARBA" id="ARBA00022692"/>
    </source>
</evidence>
<keyword evidence="6 13" id="KW-0375">Hydrogen ion transport</keyword>
<dbReference type="SUPFAM" id="SSF81573">
    <property type="entry name" value="F1F0 ATP synthase subunit B, membrane domain"/>
    <property type="match status" value="1"/>
</dbReference>
<keyword evidence="4 13" id="KW-0138">CF(0)</keyword>
<dbReference type="Gene3D" id="1.20.5.620">
    <property type="entry name" value="F1F0 ATP synthase subunit B, membrane domain"/>
    <property type="match status" value="1"/>
</dbReference>
<evidence type="ECO:0000256" key="9">
    <source>
        <dbReference type="ARBA" id="ARBA00023136"/>
    </source>
</evidence>
<evidence type="ECO:0000256" key="7">
    <source>
        <dbReference type="ARBA" id="ARBA00022989"/>
    </source>
</evidence>
<evidence type="ECO:0000256" key="14">
    <source>
        <dbReference type="RuleBase" id="RU003848"/>
    </source>
</evidence>
<sequence>MFEVRALPVLSSMILAWAALLLLYLMLRHFLYKPVSQFLNDRKEKIKSDIDGAKVLKEEAIALRDDYESRISLAKKESQEIIESARKRGEELKEGILAEAKKEAEGIVSRARKEIAREREVAFQDIKSQAGEIAILIASKIMEEEIKIDKQKSLIDKFIDEVGSSKWQS</sequence>
<evidence type="ECO:0000256" key="13">
    <source>
        <dbReference type="HAMAP-Rule" id="MF_01398"/>
    </source>
</evidence>
<comment type="subcellular location">
    <subcellularLocation>
        <location evidence="13">Cell membrane</location>
        <topology evidence="13">Single-pass membrane protein</topology>
    </subcellularLocation>
    <subcellularLocation>
        <location evidence="12">Endomembrane system</location>
        <topology evidence="12">Single-pass membrane protein</topology>
    </subcellularLocation>
</comment>
<evidence type="ECO:0000256" key="11">
    <source>
        <dbReference type="ARBA" id="ARBA00025198"/>
    </source>
</evidence>
<reference evidence="15 16" key="1">
    <citation type="submission" date="2022-06" db="EMBL/GenBank/DDBJ databases">
        <title>Isolation of gut microbiota from human fecal samples.</title>
        <authorList>
            <person name="Pamer E.G."/>
            <person name="Barat B."/>
            <person name="Waligurski E."/>
            <person name="Medina S."/>
            <person name="Paddock L."/>
            <person name="Mostad J."/>
        </authorList>
    </citation>
    <scope>NUCLEOTIDE SEQUENCE [LARGE SCALE GENOMIC DNA]</scope>
    <source>
        <strain evidence="15 16">DFI.7.95</strain>
    </source>
</reference>
<evidence type="ECO:0000256" key="10">
    <source>
        <dbReference type="ARBA" id="ARBA00023310"/>
    </source>
</evidence>
<evidence type="ECO:0000256" key="3">
    <source>
        <dbReference type="ARBA" id="ARBA00022475"/>
    </source>
</evidence>
<dbReference type="InterPro" id="IPR050059">
    <property type="entry name" value="ATP_synthase_B_chain"/>
</dbReference>
<evidence type="ECO:0000313" key="16">
    <source>
        <dbReference type="Proteomes" id="UP001524478"/>
    </source>
</evidence>
<keyword evidence="3 13" id="KW-1003">Cell membrane</keyword>
<comment type="function">
    <text evidence="11 13">F(1)F(0) ATP synthase produces ATP from ADP in the presence of a proton or sodium gradient. F-type ATPases consist of two structural domains, F(1) containing the extramembraneous catalytic core and F(0) containing the membrane proton channel, linked together by a central stalk and a peripheral stalk. During catalysis, ATP synthesis in the catalytic domain of F(1) is coupled via a rotary mechanism of the central stalk subunits to proton translocation.</text>
</comment>
<evidence type="ECO:0000256" key="4">
    <source>
        <dbReference type="ARBA" id="ARBA00022547"/>
    </source>
</evidence>
<gene>
    <name evidence="13 15" type="primary">atpF</name>
    <name evidence="15" type="ORF">NE686_08805</name>
</gene>
<evidence type="ECO:0000313" key="15">
    <source>
        <dbReference type="EMBL" id="MCQ4923181.1"/>
    </source>
</evidence>
<dbReference type="CDD" id="cd06503">
    <property type="entry name" value="ATP-synt_Fo_b"/>
    <property type="match status" value="1"/>
</dbReference>
<keyword evidence="5 13" id="KW-0812">Transmembrane</keyword>
<organism evidence="15 16">
    <name type="scientific">Tissierella carlieri</name>
    <dbReference type="NCBI Taxonomy" id="689904"/>
    <lineage>
        <taxon>Bacteria</taxon>
        <taxon>Bacillati</taxon>
        <taxon>Bacillota</taxon>
        <taxon>Tissierellia</taxon>
        <taxon>Tissierellales</taxon>
        <taxon>Tissierellaceae</taxon>
        <taxon>Tissierella</taxon>
    </lineage>
</organism>
<comment type="subunit">
    <text evidence="13">F-type ATPases have 2 components, F(1) - the catalytic core - and F(0) - the membrane proton channel. F(1) has five subunits: alpha(3), beta(3), gamma(1), delta(1), epsilon(1). F(0) has three main subunits: a(1), b(2) and c(10-14). The alpha and beta chains form an alternating ring which encloses part of the gamma chain. F(1) is attached to F(0) by a central stalk formed by the gamma and epsilon chains, while a peripheral stalk is formed by the delta and b chains.</text>
</comment>
<keyword evidence="8 13" id="KW-0406">Ion transport</keyword>
<dbReference type="PANTHER" id="PTHR33445:SF1">
    <property type="entry name" value="ATP SYNTHASE SUBUNIT B"/>
    <property type="match status" value="1"/>
</dbReference>
<dbReference type="Pfam" id="PF00430">
    <property type="entry name" value="ATP-synt_B"/>
    <property type="match status" value="1"/>
</dbReference>
<keyword evidence="2 13" id="KW-0813">Transport</keyword>
<feature type="transmembrane region" description="Helical" evidence="13">
    <location>
        <begin position="6"/>
        <end position="27"/>
    </location>
</feature>
<evidence type="ECO:0000256" key="8">
    <source>
        <dbReference type="ARBA" id="ARBA00023065"/>
    </source>
</evidence>
<dbReference type="InterPro" id="IPR005864">
    <property type="entry name" value="ATP_synth_F0_bsu_bac"/>
</dbReference>
<dbReference type="NCBIfam" id="TIGR01144">
    <property type="entry name" value="ATP_synt_b"/>
    <property type="match status" value="1"/>
</dbReference>
<proteinExistence type="inferred from homology"/>
<dbReference type="InterPro" id="IPR028987">
    <property type="entry name" value="ATP_synth_B-like_membr_sf"/>
</dbReference>
<keyword evidence="9 13" id="KW-0472">Membrane</keyword>
<evidence type="ECO:0000256" key="6">
    <source>
        <dbReference type="ARBA" id="ARBA00022781"/>
    </source>
</evidence>
<dbReference type="RefSeq" id="WP_256311217.1">
    <property type="nucleotide sequence ID" value="NZ_JANGAC010000005.1"/>
</dbReference>